<keyword evidence="2 7" id="KW-0732">Signal</keyword>
<dbReference type="NCBIfam" id="NF047847">
    <property type="entry name" value="SS_mature_LptM"/>
    <property type="match status" value="1"/>
</dbReference>
<dbReference type="GeneID" id="301975978"/>
<comment type="subcellular location">
    <subcellularLocation>
        <location evidence="1">Cell outer membrane</location>
        <topology evidence="1">Lipid-anchor</topology>
    </subcellularLocation>
</comment>
<feature type="signal peptide" evidence="7">
    <location>
        <begin position="1"/>
        <end position="21"/>
    </location>
</feature>
<evidence type="ECO:0000256" key="5">
    <source>
        <dbReference type="ARBA" id="ARBA00023237"/>
    </source>
</evidence>
<evidence type="ECO:0000256" key="4">
    <source>
        <dbReference type="ARBA" id="ARBA00023139"/>
    </source>
</evidence>
<evidence type="ECO:0000256" key="2">
    <source>
        <dbReference type="ARBA" id="ARBA00022729"/>
    </source>
</evidence>
<comment type="caution">
    <text evidence="8">The sequence shown here is derived from an EMBL/GenBank/DDBJ whole genome shotgun (WGS) entry which is preliminary data.</text>
</comment>
<proteinExistence type="predicted"/>
<dbReference type="OrthoDB" id="8550022at2"/>
<keyword evidence="4" id="KW-0564">Palmitate</keyword>
<reference evidence="8 9" key="1">
    <citation type="journal article" date="2014" name="Genome Announc.">
        <title>Draft Genome Sequence of Moraxella bovoculi Strain 237T (ATCC BAA-1259T) Isolated from a Calf with Infectious Bovine Keratoconjunctivitis.</title>
        <authorList>
            <person name="Calcutt M.J."/>
            <person name="Foecking M.F."/>
            <person name="Martin N.T."/>
            <person name="Mhlanga-Mutangadura T."/>
            <person name="Reilly T.J."/>
        </authorList>
    </citation>
    <scope>NUCLEOTIDE SEQUENCE [LARGE SCALE GENOMIC DNA]</scope>
    <source>
        <strain evidence="8 9">237</strain>
    </source>
</reference>
<dbReference type="PROSITE" id="PS51257">
    <property type="entry name" value="PROKAR_LIPOPROTEIN"/>
    <property type="match status" value="1"/>
</dbReference>
<evidence type="ECO:0008006" key="10">
    <source>
        <dbReference type="Google" id="ProtNLM"/>
    </source>
</evidence>
<protein>
    <recommendedName>
        <fullName evidence="10">Lipoprotein</fullName>
    </recommendedName>
</protein>
<gene>
    <name evidence="8" type="ORF">MBO_08521</name>
</gene>
<evidence type="ECO:0000313" key="9">
    <source>
        <dbReference type="Proteomes" id="UP000035860"/>
    </source>
</evidence>
<accession>A0A066UJY9</accession>
<evidence type="ECO:0000256" key="7">
    <source>
        <dbReference type="SAM" id="SignalP"/>
    </source>
</evidence>
<evidence type="ECO:0000256" key="1">
    <source>
        <dbReference type="ARBA" id="ARBA00004459"/>
    </source>
</evidence>
<dbReference type="EMBL" id="AOMT01000033">
    <property type="protein sequence ID" value="KDN24543.1"/>
    <property type="molecule type" value="Genomic_DNA"/>
</dbReference>
<dbReference type="AlphaFoldDB" id="A0A066UJY9"/>
<dbReference type="InterPro" id="IPR032831">
    <property type="entry name" value="LptM_cons"/>
</dbReference>
<dbReference type="Pfam" id="PF13627">
    <property type="entry name" value="LptM_cons"/>
    <property type="match status" value="1"/>
</dbReference>
<sequence>MKTVILSITLCALLTACGQKGALYLPAKTTPTEPINQIISTNPNDYQ</sequence>
<feature type="chain" id="PRO_5001627316" description="Lipoprotein" evidence="7">
    <location>
        <begin position="22"/>
        <end position="47"/>
    </location>
</feature>
<evidence type="ECO:0000256" key="3">
    <source>
        <dbReference type="ARBA" id="ARBA00023136"/>
    </source>
</evidence>
<keyword evidence="9" id="KW-1185">Reference proteome</keyword>
<dbReference type="RefSeq" id="WP_080702247.1">
    <property type="nucleotide sequence ID" value="NZ_AOMT01000033.1"/>
</dbReference>
<dbReference type="Proteomes" id="UP000035860">
    <property type="component" value="Unassembled WGS sequence"/>
</dbReference>
<evidence type="ECO:0000256" key="6">
    <source>
        <dbReference type="ARBA" id="ARBA00023288"/>
    </source>
</evidence>
<keyword evidence="3" id="KW-0472">Membrane</keyword>
<organism evidence="8 9">
    <name type="scientific">Moraxella bovoculi 237</name>
    <dbReference type="NCBI Taxonomy" id="743974"/>
    <lineage>
        <taxon>Bacteria</taxon>
        <taxon>Pseudomonadati</taxon>
        <taxon>Pseudomonadota</taxon>
        <taxon>Gammaproteobacteria</taxon>
        <taxon>Moraxellales</taxon>
        <taxon>Moraxellaceae</taxon>
        <taxon>Moraxella</taxon>
    </lineage>
</organism>
<keyword evidence="6" id="KW-0449">Lipoprotein</keyword>
<evidence type="ECO:0000313" key="8">
    <source>
        <dbReference type="EMBL" id="KDN24543.1"/>
    </source>
</evidence>
<name>A0A066UJY9_9GAMM</name>
<dbReference type="GO" id="GO:0009279">
    <property type="term" value="C:cell outer membrane"/>
    <property type="evidence" value="ECO:0007669"/>
    <property type="project" value="UniProtKB-SubCell"/>
</dbReference>
<keyword evidence="5" id="KW-0998">Cell outer membrane</keyword>